<evidence type="ECO:0000256" key="3">
    <source>
        <dbReference type="ARBA" id="ARBA00022827"/>
    </source>
</evidence>
<dbReference type="Gene3D" id="3.30.465.10">
    <property type="match status" value="1"/>
</dbReference>
<dbReference type="OrthoDB" id="2151789at2759"/>
<evidence type="ECO:0000259" key="6">
    <source>
        <dbReference type="PROSITE" id="PS51387"/>
    </source>
</evidence>
<feature type="signal peptide" evidence="5">
    <location>
        <begin position="1"/>
        <end position="18"/>
    </location>
</feature>
<gene>
    <name evidence="7" type="ORF">FNYG_00297</name>
</gene>
<proteinExistence type="inferred from homology"/>
<dbReference type="SUPFAM" id="SSF56176">
    <property type="entry name" value="FAD-binding/transporter-associated domain-like"/>
    <property type="match status" value="1"/>
</dbReference>
<evidence type="ECO:0000256" key="4">
    <source>
        <dbReference type="ARBA" id="ARBA00023002"/>
    </source>
</evidence>
<keyword evidence="4" id="KW-0560">Oxidoreductase</keyword>
<dbReference type="PANTHER" id="PTHR42973">
    <property type="entry name" value="BINDING OXIDOREDUCTASE, PUTATIVE (AFU_ORTHOLOGUE AFUA_1G17690)-RELATED"/>
    <property type="match status" value="1"/>
</dbReference>
<dbReference type="PANTHER" id="PTHR42973:SF54">
    <property type="entry name" value="FAD-BINDING PCMH-TYPE DOMAIN-CONTAINING PROTEIN"/>
    <property type="match status" value="1"/>
</dbReference>
<feature type="domain" description="FAD-binding PCMH-type" evidence="6">
    <location>
        <begin position="61"/>
        <end position="233"/>
    </location>
</feature>
<dbReference type="GO" id="GO:0016491">
    <property type="term" value="F:oxidoreductase activity"/>
    <property type="evidence" value="ECO:0007669"/>
    <property type="project" value="UniProtKB-KW"/>
</dbReference>
<accession>A0A2K0WVP1</accession>
<comment type="caution">
    <text evidence="7">The sequence shown here is derived from an EMBL/GenBank/DDBJ whole genome shotgun (WGS) entry which is preliminary data.</text>
</comment>
<reference evidence="7 8" key="1">
    <citation type="submission" date="2017-06" db="EMBL/GenBank/DDBJ databases">
        <title>Genome of Fusarium nygamai isolate CS10214.</title>
        <authorList>
            <person name="Gardiner D.M."/>
            <person name="Obanor F."/>
            <person name="Kazan K."/>
        </authorList>
    </citation>
    <scope>NUCLEOTIDE SEQUENCE [LARGE SCALE GENOMIC DNA]</scope>
    <source>
        <strain evidence="7 8">CS10214</strain>
    </source>
</reference>
<dbReference type="InterPro" id="IPR036318">
    <property type="entry name" value="FAD-bd_PCMH-like_sf"/>
</dbReference>
<dbReference type="GO" id="GO:0071949">
    <property type="term" value="F:FAD binding"/>
    <property type="evidence" value="ECO:0007669"/>
    <property type="project" value="InterPro"/>
</dbReference>
<keyword evidence="8" id="KW-1185">Reference proteome</keyword>
<protein>
    <recommendedName>
        <fullName evidence="6">FAD-binding PCMH-type domain-containing protein</fullName>
    </recommendedName>
</protein>
<dbReference type="PROSITE" id="PS51387">
    <property type="entry name" value="FAD_PCMH"/>
    <property type="match status" value="1"/>
</dbReference>
<evidence type="ECO:0000256" key="1">
    <source>
        <dbReference type="ARBA" id="ARBA00005466"/>
    </source>
</evidence>
<dbReference type="InterPro" id="IPR050416">
    <property type="entry name" value="FAD-linked_Oxidoreductase"/>
</dbReference>
<dbReference type="InterPro" id="IPR006094">
    <property type="entry name" value="Oxid_FAD_bind_N"/>
</dbReference>
<evidence type="ECO:0000256" key="2">
    <source>
        <dbReference type="ARBA" id="ARBA00022630"/>
    </source>
</evidence>
<dbReference type="EMBL" id="MTQA01000015">
    <property type="protein sequence ID" value="PNP86344.1"/>
    <property type="molecule type" value="Genomic_DNA"/>
</dbReference>
<evidence type="ECO:0000313" key="8">
    <source>
        <dbReference type="Proteomes" id="UP000236664"/>
    </source>
</evidence>
<sequence length="501" mass="53671">MRLSPLLFAFSLAGLSTTIEHGPNYSGDACAAIAETFPADVAYPNATAYVQANNYWSTRQAEVHPHCFATPKSTEEVSALMEKLTSLNASFSVKSGGHTTFAGGSNVANGVTIDLRYLNNITISADRRTVSIGPGNRWGNVSEKLDPLGLAVVGGRAADVGVSGLILGGGISYFSGKHGWACDNVRNYEVVVASGDIVNASPETNSDLYWALRGGGGSNLGIVTRFDLASFEQGDLWSNSLIFPGTLNATLIPLFQSLTVDGLSSDPAAHSYFVLTYQPSLGGYIALTSFYHTSLPSPKDSIPPVFAPFQSVQGAVTNSTLVANTSTLSKMIDVPYGSRQSWRVTSVSANSSTLLTDIVPLFEARNAALLSAAKNSSVIPYLVFQPLPVNVLSAMQKNGGNALGLNPSDGPLMLVQLTTTWEDPQMDALVEDGSRHLIDKVESMAEKRGLGNGFIYMNYAGSTQQVQERYGKKNQCKLKQIVKKWDPEGKLARLWRGYFKV</sequence>
<feature type="chain" id="PRO_5014367982" description="FAD-binding PCMH-type domain-containing protein" evidence="5">
    <location>
        <begin position="19"/>
        <end position="501"/>
    </location>
</feature>
<keyword evidence="5" id="KW-0732">Signal</keyword>
<comment type="similarity">
    <text evidence="1">Belongs to the oxygen-dependent FAD-linked oxidoreductase family.</text>
</comment>
<dbReference type="STRING" id="42673.A0A2K0WVP1"/>
<keyword evidence="3" id="KW-0274">FAD</keyword>
<name>A0A2K0WVP1_GIBNY</name>
<dbReference type="Pfam" id="PF01565">
    <property type="entry name" value="FAD_binding_4"/>
    <property type="match status" value="1"/>
</dbReference>
<dbReference type="Proteomes" id="UP000236664">
    <property type="component" value="Unassembled WGS sequence"/>
</dbReference>
<evidence type="ECO:0000313" key="7">
    <source>
        <dbReference type="EMBL" id="PNP86344.1"/>
    </source>
</evidence>
<organism evidence="7 8">
    <name type="scientific">Gibberella nygamai</name>
    <name type="common">Bean root rot disease fungus</name>
    <name type="synonym">Fusarium nygamai</name>
    <dbReference type="NCBI Taxonomy" id="42673"/>
    <lineage>
        <taxon>Eukaryota</taxon>
        <taxon>Fungi</taxon>
        <taxon>Dikarya</taxon>
        <taxon>Ascomycota</taxon>
        <taxon>Pezizomycotina</taxon>
        <taxon>Sordariomycetes</taxon>
        <taxon>Hypocreomycetidae</taxon>
        <taxon>Hypocreales</taxon>
        <taxon>Nectriaceae</taxon>
        <taxon>Fusarium</taxon>
        <taxon>Fusarium fujikuroi species complex</taxon>
    </lineage>
</organism>
<evidence type="ECO:0000256" key="5">
    <source>
        <dbReference type="SAM" id="SignalP"/>
    </source>
</evidence>
<keyword evidence="2" id="KW-0285">Flavoprotein</keyword>
<dbReference type="AlphaFoldDB" id="A0A2K0WVP1"/>
<dbReference type="InterPro" id="IPR016169">
    <property type="entry name" value="FAD-bd_PCMH_sub2"/>
</dbReference>
<dbReference type="InterPro" id="IPR016166">
    <property type="entry name" value="FAD-bd_PCMH"/>
</dbReference>